<dbReference type="RefSeq" id="XP_028656568.1">
    <property type="nucleotide sequence ID" value="XM_028800735.2"/>
</dbReference>
<evidence type="ECO:0000256" key="4">
    <source>
        <dbReference type="ARBA" id="ARBA00023157"/>
    </source>
</evidence>
<evidence type="ECO:0000256" key="5">
    <source>
        <dbReference type="ARBA" id="ARBA00023180"/>
    </source>
</evidence>
<dbReference type="Pfam" id="PF07686">
    <property type="entry name" value="V-set"/>
    <property type="match status" value="1"/>
</dbReference>
<evidence type="ECO:0000256" key="1">
    <source>
        <dbReference type="ARBA" id="ARBA00004370"/>
    </source>
</evidence>
<dbReference type="Gene3D" id="2.60.40.10">
    <property type="entry name" value="Immunoglobulins"/>
    <property type="match status" value="2"/>
</dbReference>
<evidence type="ECO:0000313" key="9">
    <source>
        <dbReference type="Ensembl" id="ENSECRP00000008200.1"/>
    </source>
</evidence>
<keyword evidence="10" id="KW-1185">Reference proteome</keyword>
<dbReference type="PANTHER" id="PTHR24100:SF0">
    <property type="entry name" value="V-SET DOMAIN-CONTAINING T-CELL ACTIVATION INHIBITOR 1"/>
    <property type="match status" value="1"/>
</dbReference>
<dbReference type="AlphaFoldDB" id="A0A8C4RVC8"/>
<keyword evidence="6" id="KW-0393">Immunoglobulin domain</keyword>
<dbReference type="InterPro" id="IPR050504">
    <property type="entry name" value="IgSF_BTN/MOG"/>
</dbReference>
<protein>
    <submittedName>
        <fullName evidence="9">V-set domain-containing T-cell activation inhibitor 1-like</fullName>
    </submittedName>
</protein>
<keyword evidence="5" id="KW-0325">Glycoprotein</keyword>
<evidence type="ECO:0000256" key="2">
    <source>
        <dbReference type="ARBA" id="ARBA00022729"/>
    </source>
</evidence>
<dbReference type="PROSITE" id="PS50835">
    <property type="entry name" value="IG_LIKE"/>
    <property type="match status" value="1"/>
</dbReference>
<dbReference type="GeneTree" id="ENSGT00940000157300"/>
<dbReference type="GO" id="GO:0001817">
    <property type="term" value="P:regulation of cytokine production"/>
    <property type="evidence" value="ECO:0007669"/>
    <property type="project" value="TreeGrafter"/>
</dbReference>
<dbReference type="GO" id="GO:0050852">
    <property type="term" value="P:T cell receptor signaling pathway"/>
    <property type="evidence" value="ECO:0007669"/>
    <property type="project" value="TreeGrafter"/>
</dbReference>
<evidence type="ECO:0000256" key="7">
    <source>
        <dbReference type="SAM" id="Phobius"/>
    </source>
</evidence>
<reference evidence="9" key="3">
    <citation type="submission" date="2025-09" db="UniProtKB">
        <authorList>
            <consortium name="Ensembl"/>
        </authorList>
    </citation>
    <scope>IDENTIFICATION</scope>
</reference>
<name>A0A8C4RVC8_ERPCA</name>
<dbReference type="PANTHER" id="PTHR24100">
    <property type="entry name" value="BUTYROPHILIN"/>
    <property type="match status" value="1"/>
</dbReference>
<evidence type="ECO:0000313" key="10">
    <source>
        <dbReference type="Proteomes" id="UP000694620"/>
    </source>
</evidence>
<dbReference type="InterPro" id="IPR013783">
    <property type="entry name" value="Ig-like_fold"/>
</dbReference>
<gene>
    <name evidence="9" type="primary">LOC114650845</name>
</gene>
<evidence type="ECO:0000256" key="6">
    <source>
        <dbReference type="ARBA" id="ARBA00023319"/>
    </source>
</evidence>
<feature type="domain" description="Ig-like" evidence="8">
    <location>
        <begin position="53"/>
        <end position="151"/>
    </location>
</feature>
<reference evidence="9" key="2">
    <citation type="submission" date="2025-08" db="UniProtKB">
        <authorList>
            <consortium name="Ensembl"/>
        </authorList>
    </citation>
    <scope>IDENTIFICATION</scope>
</reference>
<feature type="transmembrane region" description="Helical" evidence="7">
    <location>
        <begin position="7"/>
        <end position="31"/>
    </location>
</feature>
<dbReference type="InterPro" id="IPR007110">
    <property type="entry name" value="Ig-like_dom"/>
</dbReference>
<dbReference type="GO" id="GO:0005102">
    <property type="term" value="F:signaling receptor binding"/>
    <property type="evidence" value="ECO:0007669"/>
    <property type="project" value="TreeGrafter"/>
</dbReference>
<dbReference type="GeneID" id="114650845"/>
<accession>A0A8C4RVC8</accession>
<keyword evidence="2" id="KW-0732">Signal</keyword>
<dbReference type="InterPro" id="IPR036179">
    <property type="entry name" value="Ig-like_dom_sf"/>
</dbReference>
<dbReference type="Proteomes" id="UP000694620">
    <property type="component" value="Chromosome 4"/>
</dbReference>
<dbReference type="InterPro" id="IPR003599">
    <property type="entry name" value="Ig_sub"/>
</dbReference>
<keyword evidence="7" id="KW-1133">Transmembrane helix</keyword>
<keyword evidence="4" id="KW-1015">Disulfide bond</keyword>
<dbReference type="Ensembl" id="ENSECRT00000008332.1">
    <property type="protein sequence ID" value="ENSECRP00000008200.1"/>
    <property type="gene ID" value="ENSECRG00000005464.1"/>
</dbReference>
<organism evidence="9 10">
    <name type="scientific">Erpetoichthys calabaricus</name>
    <name type="common">Rope fish</name>
    <name type="synonym">Calamoichthys calabaricus</name>
    <dbReference type="NCBI Taxonomy" id="27687"/>
    <lineage>
        <taxon>Eukaryota</taxon>
        <taxon>Metazoa</taxon>
        <taxon>Chordata</taxon>
        <taxon>Craniata</taxon>
        <taxon>Vertebrata</taxon>
        <taxon>Euteleostomi</taxon>
        <taxon>Actinopterygii</taxon>
        <taxon>Polypteriformes</taxon>
        <taxon>Polypteridae</taxon>
        <taxon>Erpetoichthys</taxon>
    </lineage>
</organism>
<dbReference type="GO" id="GO:0009897">
    <property type="term" value="C:external side of plasma membrane"/>
    <property type="evidence" value="ECO:0007669"/>
    <property type="project" value="TreeGrafter"/>
</dbReference>
<dbReference type="InterPro" id="IPR013106">
    <property type="entry name" value="Ig_V-set"/>
</dbReference>
<keyword evidence="7" id="KW-0812">Transmembrane</keyword>
<dbReference type="SUPFAM" id="SSF48726">
    <property type="entry name" value="Immunoglobulin"/>
    <property type="match status" value="2"/>
</dbReference>
<dbReference type="GO" id="GO:1903037">
    <property type="term" value="P:regulation of leukocyte cell-cell adhesion"/>
    <property type="evidence" value="ECO:0007669"/>
    <property type="project" value="UniProtKB-ARBA"/>
</dbReference>
<comment type="subcellular location">
    <subcellularLocation>
        <location evidence="1">Membrane</location>
    </subcellularLocation>
</comment>
<dbReference type="SMART" id="SM00409">
    <property type="entry name" value="IG"/>
    <property type="match status" value="1"/>
</dbReference>
<proteinExistence type="predicted"/>
<sequence length="275" mass="29556">MASVGQIIFYSMIVIIFILAGLIILLLAIGLSGSSGSGLVQSSVQYPVGNLYNSVVLNCKFVAVDSKGNAVSNIAITWAYQGGIVFKYASKVNQLQNQLPQFKSRASLFPNDIINGNASLMLNNVQLNDQGAYQCTVSTSAGSGDVTVNLRVAAYSAPVFKTSNAMLIATAQTWYPLPTVQWTNFNGTVISTSLNSSANSAGIYKITTVLPSYKQDDNYGLTIQNNLVVSVCTVIVTDSGITANNNYQFNGAILLLPYWSLTCLHFPILLHWILS</sequence>
<dbReference type="GO" id="GO:0050863">
    <property type="term" value="P:regulation of T cell activation"/>
    <property type="evidence" value="ECO:0007669"/>
    <property type="project" value="UniProtKB-ARBA"/>
</dbReference>
<evidence type="ECO:0000256" key="3">
    <source>
        <dbReference type="ARBA" id="ARBA00023136"/>
    </source>
</evidence>
<evidence type="ECO:0000259" key="8">
    <source>
        <dbReference type="PROSITE" id="PS50835"/>
    </source>
</evidence>
<keyword evidence="3 7" id="KW-0472">Membrane</keyword>
<dbReference type="FunFam" id="2.60.40.10:FF:000142">
    <property type="entry name" value="V-set domain-containing T-cell activation inhibitor 1"/>
    <property type="match status" value="1"/>
</dbReference>
<reference evidence="9" key="1">
    <citation type="submission" date="2021-06" db="EMBL/GenBank/DDBJ databases">
        <authorList>
            <consortium name="Wellcome Sanger Institute Data Sharing"/>
        </authorList>
    </citation>
    <scope>NUCLEOTIDE SEQUENCE [LARGE SCALE GENOMIC DNA]</scope>
</reference>